<dbReference type="EMBL" id="JAIWYP010000016">
    <property type="protein sequence ID" value="KAH3698685.1"/>
    <property type="molecule type" value="Genomic_DNA"/>
</dbReference>
<name>A0A9D4BDJ3_DREPO</name>
<keyword evidence="3" id="KW-1185">Reference proteome</keyword>
<dbReference type="EMBL" id="JAIWYP010000016">
    <property type="protein sequence ID" value="KAH3698721.1"/>
    <property type="molecule type" value="Genomic_DNA"/>
</dbReference>
<evidence type="ECO:0000313" key="1">
    <source>
        <dbReference type="EMBL" id="KAH3698685.1"/>
    </source>
</evidence>
<accession>A0A9D4BDJ3</accession>
<gene>
    <name evidence="1" type="ORF">DPMN_086231</name>
    <name evidence="2" type="ORF">DPMN_086268</name>
</gene>
<reference evidence="2" key="2">
    <citation type="submission" date="2020-11" db="EMBL/GenBank/DDBJ databases">
        <authorList>
            <person name="McCartney M.A."/>
            <person name="Auch B."/>
            <person name="Kono T."/>
            <person name="Mallez S."/>
            <person name="Becker A."/>
            <person name="Gohl D.M."/>
            <person name="Silverstein K.A.T."/>
            <person name="Koren S."/>
            <person name="Bechman K.B."/>
            <person name="Herman A."/>
            <person name="Abrahante J.E."/>
            <person name="Garbe J."/>
        </authorList>
    </citation>
    <scope>NUCLEOTIDE SEQUENCE</scope>
    <source>
        <strain evidence="2">Duluth1</strain>
        <tissue evidence="2">Whole animal</tissue>
    </source>
</reference>
<evidence type="ECO:0000313" key="2">
    <source>
        <dbReference type="EMBL" id="KAH3698721.1"/>
    </source>
</evidence>
<sequence>MVDVNKTNDEFRHFYGMLDVLACLPVEDVPAGLVYLTTVCMPEGGDILDNFDSTYVNGRFRNVLRNGNHILRRTPPSAICYRV</sequence>
<comment type="caution">
    <text evidence="2">The sequence shown here is derived from an EMBL/GenBank/DDBJ whole genome shotgun (WGS) entry which is preliminary data.</text>
</comment>
<proteinExistence type="predicted"/>
<dbReference type="AlphaFoldDB" id="A0A9D4BDJ3"/>
<dbReference type="Proteomes" id="UP000828390">
    <property type="component" value="Unassembled WGS sequence"/>
</dbReference>
<protein>
    <submittedName>
        <fullName evidence="2">Uncharacterized protein</fullName>
    </submittedName>
</protein>
<organism evidence="2 3">
    <name type="scientific">Dreissena polymorpha</name>
    <name type="common">Zebra mussel</name>
    <name type="synonym">Mytilus polymorpha</name>
    <dbReference type="NCBI Taxonomy" id="45954"/>
    <lineage>
        <taxon>Eukaryota</taxon>
        <taxon>Metazoa</taxon>
        <taxon>Spiralia</taxon>
        <taxon>Lophotrochozoa</taxon>
        <taxon>Mollusca</taxon>
        <taxon>Bivalvia</taxon>
        <taxon>Autobranchia</taxon>
        <taxon>Heteroconchia</taxon>
        <taxon>Euheterodonta</taxon>
        <taxon>Imparidentia</taxon>
        <taxon>Neoheterodontei</taxon>
        <taxon>Myida</taxon>
        <taxon>Dreissenoidea</taxon>
        <taxon>Dreissenidae</taxon>
        <taxon>Dreissena</taxon>
    </lineage>
</organism>
<evidence type="ECO:0000313" key="3">
    <source>
        <dbReference type="Proteomes" id="UP000828390"/>
    </source>
</evidence>
<reference evidence="2" key="1">
    <citation type="journal article" date="2019" name="bioRxiv">
        <title>The Genome of the Zebra Mussel, Dreissena polymorpha: A Resource for Invasive Species Research.</title>
        <authorList>
            <person name="McCartney M.A."/>
            <person name="Auch B."/>
            <person name="Kono T."/>
            <person name="Mallez S."/>
            <person name="Zhang Y."/>
            <person name="Obille A."/>
            <person name="Becker A."/>
            <person name="Abrahante J.E."/>
            <person name="Garbe J."/>
            <person name="Badalamenti J.P."/>
            <person name="Herman A."/>
            <person name="Mangelson H."/>
            <person name="Liachko I."/>
            <person name="Sullivan S."/>
            <person name="Sone E.D."/>
            <person name="Koren S."/>
            <person name="Silverstein K.A.T."/>
            <person name="Beckman K.B."/>
            <person name="Gohl D.M."/>
        </authorList>
    </citation>
    <scope>NUCLEOTIDE SEQUENCE</scope>
    <source>
        <strain evidence="2">Duluth1</strain>
        <tissue evidence="2">Whole animal</tissue>
    </source>
</reference>